<dbReference type="Pfam" id="PF25794">
    <property type="entry name" value="SACS"/>
    <property type="match status" value="1"/>
</dbReference>
<dbReference type="Pfam" id="PF12449">
    <property type="entry name" value="DUF3684"/>
    <property type="match status" value="1"/>
</dbReference>
<name>A0A067M0D0_BOTB1</name>
<organism evidence="3 4">
    <name type="scientific">Botryobasidium botryosum (strain FD-172 SS1)</name>
    <dbReference type="NCBI Taxonomy" id="930990"/>
    <lineage>
        <taxon>Eukaryota</taxon>
        <taxon>Fungi</taxon>
        <taxon>Dikarya</taxon>
        <taxon>Basidiomycota</taxon>
        <taxon>Agaricomycotina</taxon>
        <taxon>Agaricomycetes</taxon>
        <taxon>Cantharellales</taxon>
        <taxon>Botryobasidiaceae</taxon>
        <taxon>Botryobasidium</taxon>
    </lineage>
</organism>
<dbReference type="STRING" id="930990.A0A067M0D0"/>
<dbReference type="PANTHER" id="PTHR47839:SF1">
    <property type="entry name" value="DOMAIN PROTEIN, PUTATIVE (AFU_ORTHOLOGUE AFUA_6G04830)-RELATED"/>
    <property type="match status" value="1"/>
</dbReference>
<feature type="domain" description="Sacsin/Nov" evidence="2">
    <location>
        <begin position="22"/>
        <end position="135"/>
    </location>
</feature>
<dbReference type="PRINTS" id="PR00775">
    <property type="entry name" value="HEATSHOCK90"/>
</dbReference>
<feature type="region of interest" description="Disordered" evidence="1">
    <location>
        <begin position="66"/>
        <end position="89"/>
    </location>
</feature>
<sequence length="1377" mass="153953">MDHTELWEGETNEPIKINQKALIDKVLARYSGEFVVFRELLQNADDANAERVKIHFKTRKYMARNKSRDATGHPELNTGEVTQWTVQNDGKGFEAADRDRLKSIADGNPNEQKIGAFGVGFYSVFSVTDTPVVTSVDPNDEKRYGMAFHWANAQLFDFNEMMTSSIGFTVFSASIEVRVDSRMTEELKRATKKNPPAHCVYQLLYLGKAAYDTDSNDQGATSIHWNIFQGIRTGLDSARIFIGHATSQTTGICGHVSARFIPTVERALIELVNETHHETIVSRWNKELLFVGGYLARAVYEHLVGIIKAQWKAPPESTLQQEFVHILRFFTFHPSTPSPAVSRLAEDAFFSCALSDYLPVVSTAGIKDARQVRLYDPAFAGFIKEHPTLPMDITEAMTVSLREKGLVRKFSFADVIQELKSRPLTPEELIECLKWWKSLDAGARDHSHRNQLLSAARFFAFSSNGKGEQLHAAGAVVRLESIRTFIDPPDKFPLDIPLPSHTFPAVADHSLDLSALGPDLGWSALTVVEWVENLTSKFTLSSLLAERNLIAYELFATQVLLFIAQVWASPPVVDQHREIVNKLKEVPCIPTQCGPKRPDEAYLKASIFPDLPVVSFPKGVALPPAMNRMLSALGVREGVKLQLVFDRMVATRDWGNSQLVKYLVQNGHTLTPAEQQRLKEASAFLKEEPNEARVQRSSFLKAAPITMQDPKHFTASQLYEPTDTLRQLDLPILDWDINNQWQANSDEANLLFELGLNRRPAIHDLLERAACSHPALSRAAFQYFMMDFSSYAPVYEVARFSEIPFVPSIRPDGSPCLAKPNEVFIDPDSSIMGFLVVDPSVRLGLAACSELQLKEQPPIEAIIARLSSQPPNDHETANRIFSYLDKRKNDFTAAEFTQLRVARIIPVRNHTESSEETVCLKAVHECYAGEPRVAFHANLFTFISGFDGASKAFLRACGIKEEPTVPEIIRKIISKPQEFYGSAGGTEGFLAELRNIARNWMQVEGFLQEDMKRSPMFLGRRLVLGTSSDEVSQDFQDTLLHPEKIVVVDDEHAYGLFSIDLYGAPQEIIVEELYFSLGSPRLSSLVREKPEFQGEILEDPMAKETRALILERLPLFLREYRSVHQQPLITVDELSQNGNFLVKTVGKLQLVKILDWPSQNLKVEKKSEASAAGFREKKGGPIQLLLARNIPKLDMYEVAHSMCKAIFYQHRASDSSLLAGILSADLDALKRRGYNVDTLLSRRQVQLANKGTSVGTQFPGVDYFAKSSPETRVSPPGVTAKRSLIHLIRKFRRSHSEVPSGTSSLGLLNSTSITHSQRMQFVDANINAAVNCKGSRVPLSSILPSQPPHINTTQEPLDGVVYCDTNNRHEGFIPAGA</sequence>
<dbReference type="Proteomes" id="UP000027195">
    <property type="component" value="Unassembled WGS sequence"/>
</dbReference>
<dbReference type="InParanoid" id="A0A067M0D0"/>
<reference evidence="4" key="1">
    <citation type="journal article" date="2014" name="Proc. Natl. Acad. Sci. U.S.A.">
        <title>Extensive sampling of basidiomycete genomes demonstrates inadequacy of the white-rot/brown-rot paradigm for wood decay fungi.</title>
        <authorList>
            <person name="Riley R."/>
            <person name="Salamov A.A."/>
            <person name="Brown D.W."/>
            <person name="Nagy L.G."/>
            <person name="Floudas D."/>
            <person name="Held B.W."/>
            <person name="Levasseur A."/>
            <person name="Lombard V."/>
            <person name="Morin E."/>
            <person name="Otillar R."/>
            <person name="Lindquist E.A."/>
            <person name="Sun H."/>
            <person name="LaButti K.M."/>
            <person name="Schmutz J."/>
            <person name="Jabbour D."/>
            <person name="Luo H."/>
            <person name="Baker S.E."/>
            <person name="Pisabarro A.G."/>
            <person name="Walton J.D."/>
            <person name="Blanchette R.A."/>
            <person name="Henrissat B."/>
            <person name="Martin F."/>
            <person name="Cullen D."/>
            <person name="Hibbett D.S."/>
            <person name="Grigoriev I.V."/>
        </authorList>
    </citation>
    <scope>NUCLEOTIDE SEQUENCE [LARGE SCALE GENOMIC DNA]</scope>
    <source>
        <strain evidence="4">FD-172 SS1</strain>
    </source>
</reference>
<dbReference type="Gene3D" id="3.30.565.10">
    <property type="entry name" value="Histidine kinase-like ATPase, C-terminal domain"/>
    <property type="match status" value="1"/>
</dbReference>
<dbReference type="InterPro" id="IPR058210">
    <property type="entry name" value="SACS/Nov_dom"/>
</dbReference>
<dbReference type="EMBL" id="KL198095">
    <property type="protein sequence ID" value="KDQ08135.1"/>
    <property type="molecule type" value="Genomic_DNA"/>
</dbReference>
<evidence type="ECO:0000313" key="4">
    <source>
        <dbReference type="Proteomes" id="UP000027195"/>
    </source>
</evidence>
<dbReference type="InterPro" id="IPR022155">
    <property type="entry name" value="DUF3684"/>
</dbReference>
<dbReference type="OrthoDB" id="10031156at2759"/>
<dbReference type="PANTHER" id="PTHR47839">
    <property type="entry name" value="DOMAIN PROTEIN, PUTATIVE (AFU_ORTHOLOGUE AFUA_6G04830)-RELATED"/>
    <property type="match status" value="1"/>
</dbReference>
<accession>A0A067M0D0</accession>
<dbReference type="HOGENOM" id="CLU_001744_1_0_1"/>
<dbReference type="InterPro" id="IPR036890">
    <property type="entry name" value="HATPase_C_sf"/>
</dbReference>
<gene>
    <name evidence="3" type="ORF">BOTBODRAFT_180161</name>
</gene>
<protein>
    <recommendedName>
        <fullName evidence="2">Sacsin/Nov domain-containing protein</fullName>
    </recommendedName>
</protein>
<proteinExistence type="predicted"/>
<dbReference type="SUPFAM" id="SSF55874">
    <property type="entry name" value="ATPase domain of HSP90 chaperone/DNA topoisomerase II/histidine kinase"/>
    <property type="match status" value="1"/>
</dbReference>
<feature type="compositionally biased region" description="Polar residues" evidence="1">
    <location>
        <begin position="79"/>
        <end position="88"/>
    </location>
</feature>
<keyword evidence="4" id="KW-1185">Reference proteome</keyword>
<dbReference type="NCBIfam" id="NF047352">
    <property type="entry name" value="P_loop_sacsin"/>
    <property type="match status" value="1"/>
</dbReference>
<evidence type="ECO:0000259" key="2">
    <source>
        <dbReference type="Pfam" id="PF25794"/>
    </source>
</evidence>
<evidence type="ECO:0000256" key="1">
    <source>
        <dbReference type="SAM" id="MobiDB-lite"/>
    </source>
</evidence>
<dbReference type="InterPro" id="IPR020575">
    <property type="entry name" value="Hsp90_N"/>
</dbReference>
<evidence type="ECO:0000313" key="3">
    <source>
        <dbReference type="EMBL" id="KDQ08135.1"/>
    </source>
</evidence>